<organism evidence="5 6">
    <name type="scientific">Ancylobacter rudongensis</name>
    <dbReference type="NCBI Taxonomy" id="177413"/>
    <lineage>
        <taxon>Bacteria</taxon>
        <taxon>Pseudomonadati</taxon>
        <taxon>Pseudomonadota</taxon>
        <taxon>Alphaproteobacteria</taxon>
        <taxon>Hyphomicrobiales</taxon>
        <taxon>Xanthobacteraceae</taxon>
        <taxon>Ancylobacter</taxon>
    </lineage>
</organism>
<keyword evidence="1" id="KW-0229">DNA integration</keyword>
<sequence length="307" mass="33643">MSVSNRPKLGSHLEWHGQKIRVKVRVPPLVQQSAKLPAWLKEGLPTDSPRAAETLKWPVIARLKKRIDDARNGVVSGTEADPIVAEGMLWREAIAEDQPSASSDVTARQALEDRVDTIAHQHGEAKAELLAGIALGTATPLESLIEDWIAEKAYKGRTEAARRHALKRFKEWSSEKKVPATIEAVNRKIAGRFIADAFVTAGAHPATANKAISGLSSYWDWLGKRGHIEEGVNPWHRQFLKVGSGPKGEDGQGVKRPFTDDEAKKLLAGITKQPLAVTLPPTSIQLSVRSDGWICPVGRAERRGQTR</sequence>
<keyword evidence="6" id="KW-1185">Reference proteome</keyword>
<dbReference type="SUPFAM" id="SSF56349">
    <property type="entry name" value="DNA breaking-rejoining enzymes"/>
    <property type="match status" value="1"/>
</dbReference>
<dbReference type="InterPro" id="IPR010998">
    <property type="entry name" value="Integrase_recombinase_N"/>
</dbReference>
<feature type="domain" description="Core-binding (CB)" evidence="4">
    <location>
        <begin position="139"/>
        <end position="223"/>
    </location>
</feature>
<evidence type="ECO:0000313" key="6">
    <source>
        <dbReference type="Proteomes" id="UP000198889"/>
    </source>
</evidence>
<dbReference type="AlphaFoldDB" id="A0A1G4UR66"/>
<dbReference type="Proteomes" id="UP000198889">
    <property type="component" value="Unassembled WGS sequence"/>
</dbReference>
<reference evidence="6" key="1">
    <citation type="submission" date="2016-10" db="EMBL/GenBank/DDBJ databases">
        <authorList>
            <person name="Varghese N."/>
            <person name="Submissions S."/>
        </authorList>
    </citation>
    <scope>NUCLEOTIDE SEQUENCE [LARGE SCALE GENOMIC DNA]</scope>
    <source>
        <strain evidence="6">CGMCC 1.1761</strain>
    </source>
</reference>
<dbReference type="GO" id="GO:0003677">
    <property type="term" value="F:DNA binding"/>
    <property type="evidence" value="ECO:0007669"/>
    <property type="project" value="UniProtKB-UniRule"/>
</dbReference>
<proteinExistence type="predicted"/>
<accession>A0A1G4UR66</accession>
<evidence type="ECO:0000256" key="1">
    <source>
        <dbReference type="ARBA" id="ARBA00022908"/>
    </source>
</evidence>
<protein>
    <recommendedName>
        <fullName evidence="4">Core-binding (CB) domain-containing protein</fullName>
    </recommendedName>
</protein>
<feature type="non-terminal residue" evidence="5">
    <location>
        <position position="307"/>
    </location>
</feature>
<evidence type="ECO:0000256" key="3">
    <source>
        <dbReference type="PROSITE-ProRule" id="PRU01248"/>
    </source>
</evidence>
<dbReference type="GO" id="GO:0015074">
    <property type="term" value="P:DNA integration"/>
    <property type="evidence" value="ECO:0007669"/>
    <property type="project" value="UniProtKB-KW"/>
</dbReference>
<dbReference type="InterPro" id="IPR011010">
    <property type="entry name" value="DNA_brk_join_enz"/>
</dbReference>
<dbReference type="EMBL" id="FMTP01000011">
    <property type="protein sequence ID" value="SCW96131.1"/>
    <property type="molecule type" value="Genomic_DNA"/>
</dbReference>
<dbReference type="STRING" id="177413.SAMN05660859_0167"/>
<dbReference type="Gene3D" id="1.10.150.130">
    <property type="match status" value="1"/>
</dbReference>
<name>A0A1G4UR66_9HYPH</name>
<evidence type="ECO:0000259" key="4">
    <source>
        <dbReference type="PROSITE" id="PS51900"/>
    </source>
</evidence>
<dbReference type="PROSITE" id="PS51900">
    <property type="entry name" value="CB"/>
    <property type="match status" value="1"/>
</dbReference>
<gene>
    <name evidence="5" type="ORF">SAMN05660859_0167</name>
</gene>
<keyword evidence="2 3" id="KW-0238">DNA-binding</keyword>
<evidence type="ECO:0000256" key="2">
    <source>
        <dbReference type="ARBA" id="ARBA00023125"/>
    </source>
</evidence>
<dbReference type="InterPro" id="IPR044068">
    <property type="entry name" value="CB"/>
</dbReference>
<evidence type="ECO:0000313" key="5">
    <source>
        <dbReference type="EMBL" id="SCW96131.1"/>
    </source>
</evidence>